<comment type="caution">
    <text evidence="1">The sequence shown here is derived from an EMBL/GenBank/DDBJ whole genome shotgun (WGS) entry which is preliminary data.</text>
</comment>
<reference evidence="1 2" key="1">
    <citation type="submission" date="2024-09" db="EMBL/GenBank/DDBJ databases">
        <title>Chromosome-scale assembly of Riccia fluitans.</title>
        <authorList>
            <person name="Paukszto L."/>
            <person name="Sawicki J."/>
            <person name="Karawczyk K."/>
            <person name="Piernik-Szablinska J."/>
            <person name="Szczecinska M."/>
            <person name="Mazdziarz M."/>
        </authorList>
    </citation>
    <scope>NUCLEOTIDE SEQUENCE [LARGE SCALE GENOMIC DNA]</scope>
    <source>
        <strain evidence="1">Rf_01</strain>
        <tissue evidence="1">Aerial parts of the thallus</tissue>
    </source>
</reference>
<name>A0ABD1YFB9_9MARC</name>
<dbReference type="EMBL" id="JBHFFA010000004">
    <property type="protein sequence ID" value="KAL2629478.1"/>
    <property type="molecule type" value="Genomic_DNA"/>
</dbReference>
<sequence length="200" mass="22743">MFTQTKDLKFKKYGKGMDPVAAKMLDNWKNGKQIFGDEAHGKYQPTCEGAEADTAGELPLEIPVDHIEASEGACVQGSDANSTAKLPNKNFKYDQTFTEQILHAQNQYKYMKYPWESARGHPWNIVYEDYLKLIKVTFNTVNPSEVIWICTAFDVVYRGWVKVVDLWCNGSLPDQFGIISRRTHLLLGDEVPFLVLSRDG</sequence>
<dbReference type="AlphaFoldDB" id="A0ABD1YFB9"/>
<proteinExistence type="predicted"/>
<keyword evidence="2" id="KW-1185">Reference proteome</keyword>
<gene>
    <name evidence="1" type="ORF">R1flu_014164</name>
</gene>
<evidence type="ECO:0000313" key="2">
    <source>
        <dbReference type="Proteomes" id="UP001605036"/>
    </source>
</evidence>
<protein>
    <submittedName>
        <fullName evidence="1">Uncharacterized protein</fullName>
    </submittedName>
</protein>
<accession>A0ABD1YFB9</accession>
<organism evidence="1 2">
    <name type="scientific">Riccia fluitans</name>
    <dbReference type="NCBI Taxonomy" id="41844"/>
    <lineage>
        <taxon>Eukaryota</taxon>
        <taxon>Viridiplantae</taxon>
        <taxon>Streptophyta</taxon>
        <taxon>Embryophyta</taxon>
        <taxon>Marchantiophyta</taxon>
        <taxon>Marchantiopsida</taxon>
        <taxon>Marchantiidae</taxon>
        <taxon>Marchantiales</taxon>
        <taxon>Ricciaceae</taxon>
        <taxon>Riccia</taxon>
    </lineage>
</organism>
<dbReference type="Proteomes" id="UP001605036">
    <property type="component" value="Unassembled WGS sequence"/>
</dbReference>
<evidence type="ECO:0000313" key="1">
    <source>
        <dbReference type="EMBL" id="KAL2629478.1"/>
    </source>
</evidence>